<organism evidence="1 2">
    <name type="scientific">Eretmocerus hayati</name>
    <dbReference type="NCBI Taxonomy" id="131215"/>
    <lineage>
        <taxon>Eukaryota</taxon>
        <taxon>Metazoa</taxon>
        <taxon>Ecdysozoa</taxon>
        <taxon>Arthropoda</taxon>
        <taxon>Hexapoda</taxon>
        <taxon>Insecta</taxon>
        <taxon>Pterygota</taxon>
        <taxon>Neoptera</taxon>
        <taxon>Endopterygota</taxon>
        <taxon>Hymenoptera</taxon>
        <taxon>Apocrita</taxon>
        <taxon>Proctotrupomorpha</taxon>
        <taxon>Chalcidoidea</taxon>
        <taxon>Aphelinidae</taxon>
        <taxon>Aphelininae</taxon>
        <taxon>Eretmocerus</taxon>
    </lineage>
</organism>
<proteinExistence type="predicted"/>
<dbReference type="Proteomes" id="UP001239111">
    <property type="component" value="Chromosome 4"/>
</dbReference>
<dbReference type="EMBL" id="CM056744">
    <property type="protein sequence ID" value="KAJ8664993.1"/>
    <property type="molecule type" value="Genomic_DNA"/>
</dbReference>
<accession>A0ACC2N1X9</accession>
<evidence type="ECO:0000313" key="2">
    <source>
        <dbReference type="Proteomes" id="UP001239111"/>
    </source>
</evidence>
<comment type="caution">
    <text evidence="1">The sequence shown here is derived from an EMBL/GenBank/DDBJ whole genome shotgun (WGS) entry which is preliminary data.</text>
</comment>
<protein>
    <submittedName>
        <fullName evidence="1">Uncharacterized protein</fullName>
    </submittedName>
</protein>
<gene>
    <name evidence="1" type="ORF">QAD02_006655</name>
</gene>
<name>A0ACC2N1X9_9HYME</name>
<evidence type="ECO:0000313" key="1">
    <source>
        <dbReference type="EMBL" id="KAJ8664993.1"/>
    </source>
</evidence>
<keyword evidence="2" id="KW-1185">Reference proteome</keyword>
<reference evidence="1" key="1">
    <citation type="submission" date="2023-04" db="EMBL/GenBank/DDBJ databases">
        <title>A chromosome-level genome assembly of the parasitoid wasp Eretmocerus hayati.</title>
        <authorList>
            <person name="Zhong Y."/>
            <person name="Liu S."/>
            <person name="Liu Y."/>
        </authorList>
    </citation>
    <scope>NUCLEOTIDE SEQUENCE</scope>
    <source>
        <strain evidence="1">ZJU_SS_LIU_2023</strain>
    </source>
</reference>
<sequence length="395" mass="45548">MPAQWVMQLWFLITFLALHGLQVNGYEKSVKFLYKWNVPLDISDDCDKFHLIQSDGMILKVCTRVNKEDRTHVHPFTTYIDSIDKSDEPVSCTIPNLLASDVLDFGNSKLVIQDYHQIIILDKYDCVFKIVQIKANGIILQGSSFHVITKAASQNQSQLLFREQLSVRKYSSEGDFITQFTNFTQQRGELVYQGEHYLMNGTSKYFLIQDVSRYSTRWGIIDIFNHLFEKIGSESIWPYPKAYSAAHNRFSVCYEENGLRCILYDEHFQSKHYVLISYTGSKTLNNYDLVYVHNLLGGGLIVIFCEKISEATCRLYYSVINEQGWLFKNQSFNIESLFTDGALLDPFLMKLDGVFKPKIFELHAEHGIYSLVFPHDGSVHGVAITVRKILKTDKT</sequence>